<dbReference type="RefSeq" id="WP_307331715.1">
    <property type="nucleotide sequence ID" value="NZ_JAUSUG010000031.1"/>
</dbReference>
<name>A0ABU0A2E0_9BACI</name>
<proteinExistence type="predicted"/>
<organism evidence="2 3">
    <name type="scientific">Evansella vedderi</name>
    <dbReference type="NCBI Taxonomy" id="38282"/>
    <lineage>
        <taxon>Bacteria</taxon>
        <taxon>Bacillati</taxon>
        <taxon>Bacillota</taxon>
        <taxon>Bacilli</taxon>
        <taxon>Bacillales</taxon>
        <taxon>Bacillaceae</taxon>
        <taxon>Evansella</taxon>
    </lineage>
</organism>
<protein>
    <submittedName>
        <fullName evidence="2">Membrane protein YqhA</fullName>
    </submittedName>
</protein>
<evidence type="ECO:0000313" key="2">
    <source>
        <dbReference type="EMBL" id="MDQ0257653.1"/>
    </source>
</evidence>
<dbReference type="InterPro" id="IPR025917">
    <property type="entry name" value="YuiB"/>
</dbReference>
<keyword evidence="3" id="KW-1185">Reference proteome</keyword>
<evidence type="ECO:0000256" key="1">
    <source>
        <dbReference type="SAM" id="Phobius"/>
    </source>
</evidence>
<evidence type="ECO:0000313" key="3">
    <source>
        <dbReference type="Proteomes" id="UP001230005"/>
    </source>
</evidence>
<keyword evidence="1" id="KW-1133">Transmembrane helix</keyword>
<sequence length="106" mass="12037">MLNLPQFIIAIVLYFVLFFGIGFILNMLLRSTWTMAIIYPIVIFFIVDKSGLFAYFTRPGEAFPALWNNFVSLKTADVVILIAGMVGAMLSGIAIRMLRNRGYQMF</sequence>
<feature type="transmembrane region" description="Helical" evidence="1">
    <location>
        <begin position="36"/>
        <end position="56"/>
    </location>
</feature>
<dbReference type="Pfam" id="PF14068">
    <property type="entry name" value="YuiB"/>
    <property type="match status" value="1"/>
</dbReference>
<keyword evidence="1" id="KW-0812">Transmembrane</keyword>
<accession>A0ABU0A2E0</accession>
<keyword evidence="1" id="KW-0472">Membrane</keyword>
<gene>
    <name evidence="2" type="ORF">J2S74_005115</name>
</gene>
<dbReference type="EMBL" id="JAUSUG010000031">
    <property type="protein sequence ID" value="MDQ0257653.1"/>
    <property type="molecule type" value="Genomic_DNA"/>
</dbReference>
<comment type="caution">
    <text evidence="2">The sequence shown here is derived from an EMBL/GenBank/DDBJ whole genome shotgun (WGS) entry which is preliminary data.</text>
</comment>
<dbReference type="Proteomes" id="UP001230005">
    <property type="component" value="Unassembled WGS sequence"/>
</dbReference>
<feature type="transmembrane region" description="Helical" evidence="1">
    <location>
        <begin position="6"/>
        <end position="29"/>
    </location>
</feature>
<feature type="transmembrane region" description="Helical" evidence="1">
    <location>
        <begin position="76"/>
        <end position="98"/>
    </location>
</feature>
<reference evidence="2 3" key="1">
    <citation type="submission" date="2023-07" db="EMBL/GenBank/DDBJ databases">
        <title>Genomic Encyclopedia of Type Strains, Phase IV (KMG-IV): sequencing the most valuable type-strain genomes for metagenomic binning, comparative biology and taxonomic classification.</title>
        <authorList>
            <person name="Goeker M."/>
        </authorList>
    </citation>
    <scope>NUCLEOTIDE SEQUENCE [LARGE SCALE GENOMIC DNA]</scope>
    <source>
        <strain evidence="2 3">DSM 9768</strain>
    </source>
</reference>